<feature type="region of interest" description="Disordered" evidence="1">
    <location>
        <begin position="263"/>
        <end position="288"/>
    </location>
</feature>
<feature type="compositionally biased region" description="Low complexity" evidence="1">
    <location>
        <begin position="550"/>
        <end position="565"/>
    </location>
</feature>
<feature type="compositionally biased region" description="Basic residues" evidence="1">
    <location>
        <begin position="531"/>
        <end position="547"/>
    </location>
</feature>
<feature type="compositionally biased region" description="Basic residues" evidence="1">
    <location>
        <begin position="619"/>
        <end position="628"/>
    </location>
</feature>
<evidence type="ECO:0000313" key="2">
    <source>
        <dbReference type="EMBL" id="KAF8777578.1"/>
    </source>
</evidence>
<name>A0A8T0EQ21_ARGBR</name>
<comment type="caution">
    <text evidence="2">The sequence shown here is derived from an EMBL/GenBank/DDBJ whole genome shotgun (WGS) entry which is preliminary data.</text>
</comment>
<protein>
    <submittedName>
        <fullName evidence="2">Uncharacterized protein</fullName>
    </submittedName>
</protein>
<feature type="compositionally biased region" description="Low complexity" evidence="1">
    <location>
        <begin position="655"/>
        <end position="665"/>
    </location>
</feature>
<proteinExistence type="predicted"/>
<evidence type="ECO:0000256" key="1">
    <source>
        <dbReference type="SAM" id="MobiDB-lite"/>
    </source>
</evidence>
<reference evidence="2" key="2">
    <citation type="submission" date="2020-06" db="EMBL/GenBank/DDBJ databases">
        <authorList>
            <person name="Sheffer M."/>
        </authorList>
    </citation>
    <scope>NUCLEOTIDE SEQUENCE</scope>
</reference>
<feature type="region of interest" description="Disordered" evidence="1">
    <location>
        <begin position="1"/>
        <end position="28"/>
    </location>
</feature>
<evidence type="ECO:0000313" key="3">
    <source>
        <dbReference type="Proteomes" id="UP000807504"/>
    </source>
</evidence>
<sequence length="719" mass="80770">MAAQNTSPSSRNSDSSEIHDIPIVPPRPIARKEYKEVVPDISVVSDIADNGSKQNFQRDDPRPHTRSKYFQLQSELKSDMLAKSNLLLSTPDNLLHRNINHTSYEQQLEIDSGVAKRIKDITKRTNTILDHNTILPVKIYFNPACPSCITNCTGLTNKGHNGIQHVLPKNSSSVLLAVDSEQSDKDLGCKSEDGDIISNKTCCKHIESNVTANSSHNCIIYNHTQLPCASNSKEPEMLQVMDIPDCCCSKVQNSKLKKSLPKCERHTSSDSGLGESKKSEETSEKEMVDKNAIKNRNILCPTCWKKTTCTCNFSSKKYNANSLKQSDESVQITEKFFGSTNLHASSDELSSIWEYLKQQDEKIDLIHKKVSNFLSQHESCCLAHPEEENMPKATESDIPYILNILEVHSDKIRELQDQINTLKSNEQKSFANNNKVDESILNQAQTINCADVETCNEDIHVPCSHNVICHEQRQKVTQTSTSTMTSFAIENNDKLVYHKQLTVVADVKREKKDSSSLQKEHDSPTTVNANSHKRKSHKLKCSPRLKGKTNASSNSSSDAPDYNDNQVLKTSYKSERKSKRASTGNKVPDERHVNDSTMKDNNVKERKNSPALKTDALKSHSRSSKQKQKNNTSAKVVDMAILRDSGSKKMTRQISTSSSSTNSDYDSPKQRQIEFDSEQDESTTKSKYGLSSKYLSIATKTYLDKFQLYLDKNNRTESS</sequence>
<dbReference type="OrthoDB" id="6423053at2759"/>
<feature type="compositionally biased region" description="Basic and acidic residues" evidence="1">
    <location>
        <begin position="275"/>
        <end position="288"/>
    </location>
</feature>
<organism evidence="2 3">
    <name type="scientific">Argiope bruennichi</name>
    <name type="common">Wasp spider</name>
    <name type="synonym">Aranea bruennichi</name>
    <dbReference type="NCBI Taxonomy" id="94029"/>
    <lineage>
        <taxon>Eukaryota</taxon>
        <taxon>Metazoa</taxon>
        <taxon>Ecdysozoa</taxon>
        <taxon>Arthropoda</taxon>
        <taxon>Chelicerata</taxon>
        <taxon>Arachnida</taxon>
        <taxon>Araneae</taxon>
        <taxon>Araneomorphae</taxon>
        <taxon>Entelegynae</taxon>
        <taxon>Araneoidea</taxon>
        <taxon>Araneidae</taxon>
        <taxon>Argiope</taxon>
    </lineage>
</organism>
<reference evidence="2" key="1">
    <citation type="journal article" date="2020" name="bioRxiv">
        <title>Chromosome-level reference genome of the European wasp spider Argiope bruennichi: a resource for studies on range expansion and evolutionary adaptation.</title>
        <authorList>
            <person name="Sheffer M.M."/>
            <person name="Hoppe A."/>
            <person name="Krehenwinkel H."/>
            <person name="Uhl G."/>
            <person name="Kuss A.W."/>
            <person name="Jensen L."/>
            <person name="Jensen C."/>
            <person name="Gillespie R.G."/>
            <person name="Hoff K.J."/>
            <person name="Prost S."/>
        </authorList>
    </citation>
    <scope>NUCLEOTIDE SEQUENCE</scope>
</reference>
<dbReference type="EMBL" id="JABXBU010002072">
    <property type="protein sequence ID" value="KAF8777578.1"/>
    <property type="molecule type" value="Genomic_DNA"/>
</dbReference>
<gene>
    <name evidence="2" type="ORF">HNY73_014422</name>
</gene>
<dbReference type="Proteomes" id="UP000807504">
    <property type="component" value="Unassembled WGS sequence"/>
</dbReference>
<dbReference type="AlphaFoldDB" id="A0A8T0EQ21"/>
<dbReference type="OMA" id="INCADVE"/>
<feature type="compositionally biased region" description="Basic and acidic residues" evidence="1">
    <location>
        <begin position="587"/>
        <end position="608"/>
    </location>
</feature>
<accession>A0A8T0EQ21</accession>
<feature type="compositionally biased region" description="Basic and acidic residues" evidence="1">
    <location>
        <begin position="509"/>
        <end position="523"/>
    </location>
</feature>
<feature type="region of interest" description="Disordered" evidence="1">
    <location>
        <begin position="509"/>
        <end position="689"/>
    </location>
</feature>
<keyword evidence="3" id="KW-1185">Reference proteome</keyword>